<sequence>MGVFVRDDGTFRSWLAALLCCCAALNEDEHPIEKQTSSEPTGRNTMWNEQPKPLQPMVAVVSSHRGIKAAFSEHDRVRPVAERAPSTTISRHSRKKSSTNLLSRMSIGRPTDFRRMIYTEKQRQSLVPLQLAPVSLRDSMPEDLDIIAPHGSASKSLEALVNTSNRSSYRAVKGSPFLRCQQLNSGALSSASSIAASETCPSVMEPIAVPPPARPVLSTQSSSSSMRSLRRQALESSASNNSAISRPSSERIRLTRKRSSPKNSADSAVLDQEILELNTIIEEHRVEAARPQSIANAHVSAVAPLMQIPARSTTLTDIGSAFSRPLNSVSATKEPAEHCDSIVTQTMSPRDTSHV</sequence>
<dbReference type="eggNOG" id="ENOG502SQ1U">
    <property type="taxonomic scope" value="Eukaryota"/>
</dbReference>
<keyword evidence="2" id="KW-0732">Signal</keyword>
<keyword evidence="4" id="KW-1185">Reference proteome</keyword>
<dbReference type="EMBL" id="KB446536">
    <property type="protein sequence ID" value="EME47865.1"/>
    <property type="molecule type" value="Genomic_DNA"/>
</dbReference>
<evidence type="ECO:0000256" key="2">
    <source>
        <dbReference type="SAM" id="SignalP"/>
    </source>
</evidence>
<dbReference type="OrthoDB" id="3595619at2759"/>
<feature type="compositionally biased region" description="Low complexity" evidence="1">
    <location>
        <begin position="217"/>
        <end position="227"/>
    </location>
</feature>
<organism evidence="3 4">
    <name type="scientific">Dothistroma septosporum (strain NZE10 / CBS 128990)</name>
    <name type="common">Red band needle blight fungus</name>
    <name type="synonym">Mycosphaerella pini</name>
    <dbReference type="NCBI Taxonomy" id="675120"/>
    <lineage>
        <taxon>Eukaryota</taxon>
        <taxon>Fungi</taxon>
        <taxon>Dikarya</taxon>
        <taxon>Ascomycota</taxon>
        <taxon>Pezizomycotina</taxon>
        <taxon>Dothideomycetes</taxon>
        <taxon>Dothideomycetidae</taxon>
        <taxon>Mycosphaerellales</taxon>
        <taxon>Mycosphaerellaceae</taxon>
        <taxon>Dothistroma</taxon>
    </lineage>
</organism>
<accession>N1PZP1</accession>
<feature type="signal peptide" evidence="2">
    <location>
        <begin position="1"/>
        <end position="24"/>
    </location>
</feature>
<dbReference type="AlphaFoldDB" id="N1PZP1"/>
<reference evidence="3 4" key="2">
    <citation type="journal article" date="2012" name="PLoS Pathog.">
        <title>Diverse lifestyles and strategies of plant pathogenesis encoded in the genomes of eighteen Dothideomycetes fungi.</title>
        <authorList>
            <person name="Ohm R.A."/>
            <person name="Feau N."/>
            <person name="Henrissat B."/>
            <person name="Schoch C.L."/>
            <person name="Horwitz B.A."/>
            <person name="Barry K.W."/>
            <person name="Condon B.J."/>
            <person name="Copeland A.C."/>
            <person name="Dhillon B."/>
            <person name="Glaser F."/>
            <person name="Hesse C.N."/>
            <person name="Kosti I."/>
            <person name="LaButti K."/>
            <person name="Lindquist E.A."/>
            <person name="Lucas S."/>
            <person name="Salamov A.A."/>
            <person name="Bradshaw R.E."/>
            <person name="Ciuffetti L."/>
            <person name="Hamelin R.C."/>
            <person name="Kema G.H.J."/>
            <person name="Lawrence C."/>
            <person name="Scott J.A."/>
            <person name="Spatafora J.W."/>
            <person name="Turgeon B.G."/>
            <person name="de Wit P.J.G.M."/>
            <person name="Zhong S."/>
            <person name="Goodwin S.B."/>
            <person name="Grigoriev I.V."/>
        </authorList>
    </citation>
    <scope>NUCLEOTIDE SEQUENCE [LARGE SCALE GENOMIC DNA]</scope>
    <source>
        <strain evidence="4">NZE10 / CBS 128990</strain>
    </source>
</reference>
<evidence type="ECO:0000256" key="1">
    <source>
        <dbReference type="SAM" id="MobiDB-lite"/>
    </source>
</evidence>
<dbReference type="Proteomes" id="UP000016933">
    <property type="component" value="Unassembled WGS sequence"/>
</dbReference>
<evidence type="ECO:0000313" key="4">
    <source>
        <dbReference type="Proteomes" id="UP000016933"/>
    </source>
</evidence>
<feature type="region of interest" description="Disordered" evidence="1">
    <location>
        <begin position="75"/>
        <end position="100"/>
    </location>
</feature>
<evidence type="ECO:0000313" key="3">
    <source>
        <dbReference type="EMBL" id="EME47865.1"/>
    </source>
</evidence>
<gene>
    <name evidence="3" type="ORF">DOTSEDRAFT_69705</name>
</gene>
<dbReference type="OMA" id="MESNDHP"/>
<feature type="compositionally biased region" description="Polar residues" evidence="1">
    <location>
        <begin position="234"/>
        <end position="247"/>
    </location>
</feature>
<dbReference type="STRING" id="675120.N1PZP1"/>
<proteinExistence type="predicted"/>
<feature type="chain" id="PRO_5004109457" evidence="2">
    <location>
        <begin position="25"/>
        <end position="355"/>
    </location>
</feature>
<protein>
    <submittedName>
        <fullName evidence="3">Uncharacterized protein</fullName>
    </submittedName>
</protein>
<reference evidence="4" key="1">
    <citation type="journal article" date="2012" name="PLoS Genet.">
        <title>The genomes of the fungal plant pathogens Cladosporium fulvum and Dothistroma septosporum reveal adaptation to different hosts and lifestyles but also signatures of common ancestry.</title>
        <authorList>
            <person name="de Wit P.J.G.M."/>
            <person name="van der Burgt A."/>
            <person name="Oekmen B."/>
            <person name="Stergiopoulos I."/>
            <person name="Abd-Elsalam K.A."/>
            <person name="Aerts A.L."/>
            <person name="Bahkali A.H."/>
            <person name="Beenen H.G."/>
            <person name="Chettri P."/>
            <person name="Cox M.P."/>
            <person name="Datema E."/>
            <person name="de Vries R.P."/>
            <person name="Dhillon B."/>
            <person name="Ganley A.R."/>
            <person name="Griffiths S.A."/>
            <person name="Guo Y."/>
            <person name="Hamelin R.C."/>
            <person name="Henrissat B."/>
            <person name="Kabir M.S."/>
            <person name="Jashni M.K."/>
            <person name="Kema G."/>
            <person name="Klaubauf S."/>
            <person name="Lapidus A."/>
            <person name="Levasseur A."/>
            <person name="Lindquist E."/>
            <person name="Mehrabi R."/>
            <person name="Ohm R.A."/>
            <person name="Owen T.J."/>
            <person name="Salamov A."/>
            <person name="Schwelm A."/>
            <person name="Schijlen E."/>
            <person name="Sun H."/>
            <person name="van den Burg H.A."/>
            <person name="van Ham R.C.H.J."/>
            <person name="Zhang S."/>
            <person name="Goodwin S.B."/>
            <person name="Grigoriev I.V."/>
            <person name="Collemare J."/>
            <person name="Bradshaw R.E."/>
        </authorList>
    </citation>
    <scope>NUCLEOTIDE SEQUENCE [LARGE SCALE GENOMIC DNA]</scope>
    <source>
        <strain evidence="4">NZE10 / CBS 128990</strain>
    </source>
</reference>
<feature type="region of interest" description="Disordered" evidence="1">
    <location>
        <begin position="211"/>
        <end position="266"/>
    </location>
</feature>
<name>N1PZP1_DOTSN</name>
<dbReference type="HOGENOM" id="CLU_780800_0_0_1"/>